<dbReference type="OrthoDB" id="7067741at2"/>
<proteinExistence type="predicted"/>
<keyword evidence="3" id="KW-1185">Reference proteome</keyword>
<evidence type="ECO:0000256" key="1">
    <source>
        <dbReference type="SAM" id="MobiDB-lite"/>
    </source>
</evidence>
<name>A0A2T5MHR6_9GAMM</name>
<protein>
    <submittedName>
        <fullName evidence="2">Uncharacterized protein</fullName>
    </submittedName>
</protein>
<gene>
    <name evidence="2" type="ORF">CJD38_05545</name>
</gene>
<dbReference type="EMBL" id="QANS01000002">
    <property type="protein sequence ID" value="PTU32132.1"/>
    <property type="molecule type" value="Genomic_DNA"/>
</dbReference>
<reference evidence="2 3" key="1">
    <citation type="submission" date="2018-04" db="EMBL/GenBank/DDBJ databases">
        <title>Novel species isolated from glacier.</title>
        <authorList>
            <person name="Liu Q."/>
            <person name="Xin Y.-H."/>
        </authorList>
    </citation>
    <scope>NUCLEOTIDE SEQUENCE [LARGE SCALE GENOMIC DNA]</scope>
    <source>
        <strain evidence="2 3">GT1R17</strain>
    </source>
</reference>
<comment type="caution">
    <text evidence="2">The sequence shown here is derived from an EMBL/GenBank/DDBJ whole genome shotgun (WGS) entry which is preliminary data.</text>
</comment>
<evidence type="ECO:0000313" key="2">
    <source>
        <dbReference type="EMBL" id="PTU32132.1"/>
    </source>
</evidence>
<dbReference type="RefSeq" id="WP_107939324.1">
    <property type="nucleotide sequence ID" value="NZ_QANS01000002.1"/>
</dbReference>
<evidence type="ECO:0000313" key="3">
    <source>
        <dbReference type="Proteomes" id="UP000244248"/>
    </source>
</evidence>
<sequence>MIAKTKGDKMQEKSSSRKKGPKEPLDVNLTVKFNFGNEPDDAITVLNDVRVPMVDSVFSNRDRIVRGFVSLLLKSGFKSPAVTRELFPVVRLLKRKK</sequence>
<organism evidence="2 3">
    <name type="scientific">Stenotrophobium rhamnosiphilum</name>
    <dbReference type="NCBI Taxonomy" id="2029166"/>
    <lineage>
        <taxon>Bacteria</taxon>
        <taxon>Pseudomonadati</taxon>
        <taxon>Pseudomonadota</taxon>
        <taxon>Gammaproteobacteria</taxon>
        <taxon>Nevskiales</taxon>
        <taxon>Nevskiaceae</taxon>
        <taxon>Stenotrophobium</taxon>
    </lineage>
</organism>
<dbReference type="AlphaFoldDB" id="A0A2T5MHR6"/>
<feature type="region of interest" description="Disordered" evidence="1">
    <location>
        <begin position="1"/>
        <end position="25"/>
    </location>
</feature>
<accession>A0A2T5MHR6</accession>
<dbReference type="Proteomes" id="UP000244248">
    <property type="component" value="Unassembled WGS sequence"/>
</dbReference>